<feature type="transmembrane region" description="Helical" evidence="2">
    <location>
        <begin position="243"/>
        <end position="262"/>
    </location>
</feature>
<dbReference type="EMBL" id="SMSJ01000004">
    <property type="protein sequence ID" value="TDH63749.1"/>
    <property type="molecule type" value="Genomic_DNA"/>
</dbReference>
<evidence type="ECO:0000313" key="3">
    <source>
        <dbReference type="EMBL" id="TDH63749.1"/>
    </source>
</evidence>
<dbReference type="OrthoDB" id="9775975at2"/>
<feature type="transmembrane region" description="Helical" evidence="2">
    <location>
        <begin position="412"/>
        <end position="436"/>
    </location>
</feature>
<reference evidence="3 4" key="1">
    <citation type="journal article" date="2016" name="J. Microbiol.">
        <title>Dankookia rubra gen. nov., sp. nov., an alphaproteobacterium isolated from sediment of a shallow stream.</title>
        <authorList>
            <person name="Kim W.H."/>
            <person name="Kim D.H."/>
            <person name="Kang K."/>
            <person name="Ahn T.Y."/>
        </authorList>
    </citation>
    <scope>NUCLEOTIDE SEQUENCE [LARGE SCALE GENOMIC DNA]</scope>
    <source>
        <strain evidence="3 4">JCM30602</strain>
    </source>
</reference>
<dbReference type="InterPro" id="IPR014550">
    <property type="entry name" value="UCP028704_OpgC"/>
</dbReference>
<comment type="caution">
    <text evidence="3">The sequence shown here is derived from an EMBL/GenBank/DDBJ whole genome shotgun (WGS) entry which is preliminary data.</text>
</comment>
<name>A0A4R5QLK6_9PROT</name>
<dbReference type="PANTHER" id="PTHR38592">
    <property type="entry name" value="BLL4819 PROTEIN"/>
    <property type="match status" value="1"/>
</dbReference>
<feature type="compositionally biased region" description="Gly residues" evidence="1">
    <location>
        <begin position="21"/>
        <end position="41"/>
    </location>
</feature>
<organism evidence="3 4">
    <name type="scientific">Dankookia rubra</name>
    <dbReference type="NCBI Taxonomy" id="1442381"/>
    <lineage>
        <taxon>Bacteria</taxon>
        <taxon>Pseudomonadati</taxon>
        <taxon>Pseudomonadota</taxon>
        <taxon>Alphaproteobacteria</taxon>
        <taxon>Acetobacterales</taxon>
        <taxon>Roseomonadaceae</taxon>
        <taxon>Dankookia</taxon>
    </lineage>
</organism>
<feature type="region of interest" description="Disordered" evidence="1">
    <location>
        <begin position="1"/>
        <end position="86"/>
    </location>
</feature>
<feature type="transmembrane region" description="Helical" evidence="2">
    <location>
        <begin position="336"/>
        <end position="356"/>
    </location>
</feature>
<keyword evidence="2" id="KW-0812">Transmembrane</keyword>
<feature type="transmembrane region" description="Helical" evidence="2">
    <location>
        <begin position="448"/>
        <end position="470"/>
    </location>
</feature>
<dbReference type="AlphaFoldDB" id="A0A4R5QLK6"/>
<dbReference type="PANTHER" id="PTHR38592:SF3">
    <property type="entry name" value="BLL4819 PROTEIN"/>
    <property type="match status" value="1"/>
</dbReference>
<dbReference type="Proteomes" id="UP000295096">
    <property type="component" value="Unassembled WGS sequence"/>
</dbReference>
<sequence length="500" mass="53228">MRHGHAGRRQAGALKRRRRAGLGGGQGRQQQGGQGDNQGGEHGGKAAHPATLPKDRGQRQRPPARAAHNVTCKARRAPQLSRRPSCRVPIGGRRSCMRGLIRGSGATGTGRDLRVDLFRGLALFSIFVDHIPGNRLGELTLRNIAFCDATEAFVLLAGYAAGLAYGAALDRRGWLFAAASLLRRAGALYVAHIFLFVVFAAQVGYSAGLLDNPAYLDELHLDPFREQPYVALLQALLLRYQPAFLDILPLYIALLVLLVPALPLLRRPVLLLALSAVLYAAARLLDLNLPNWIDGGWFFNPFAWQLLFLAGAVLGYAPPGPDGRRGIPPAVPYRGWLVGGCVALLAFGAVAMLVAFEAPEWLALVPEQVGVVLTTIDKSALHPLRLVSILALAYLLGHAVPRDAAWLRGRPAAPFLLMGQHGLPVFCTGIFLSFLGRLALEQSDRGPMQLAVNLAGLAALVAVGAVAAWYRQRGEPAGGGRAAARAAGLPVPASSSTTAA</sequence>
<protein>
    <submittedName>
        <fullName evidence="3">OpgC domain-containing protein</fullName>
    </submittedName>
</protein>
<feature type="transmembrane region" description="Helical" evidence="2">
    <location>
        <begin position="181"/>
        <end position="205"/>
    </location>
</feature>
<feature type="transmembrane region" description="Helical" evidence="2">
    <location>
        <begin position="269"/>
        <end position="285"/>
    </location>
</feature>
<feature type="transmembrane region" description="Helical" evidence="2">
    <location>
        <begin position="297"/>
        <end position="316"/>
    </location>
</feature>
<keyword evidence="2" id="KW-0472">Membrane</keyword>
<evidence type="ECO:0000313" key="4">
    <source>
        <dbReference type="Proteomes" id="UP000295096"/>
    </source>
</evidence>
<evidence type="ECO:0000256" key="1">
    <source>
        <dbReference type="SAM" id="MobiDB-lite"/>
    </source>
</evidence>
<feature type="transmembrane region" description="Helical" evidence="2">
    <location>
        <begin position="380"/>
        <end position="400"/>
    </location>
</feature>
<accession>A0A4R5QLK6</accession>
<keyword evidence="4" id="KW-1185">Reference proteome</keyword>
<keyword evidence="2" id="KW-1133">Transmembrane helix</keyword>
<dbReference type="Pfam" id="PF10129">
    <property type="entry name" value="OpgC_C"/>
    <property type="match status" value="1"/>
</dbReference>
<evidence type="ECO:0000256" key="2">
    <source>
        <dbReference type="SAM" id="Phobius"/>
    </source>
</evidence>
<feature type="compositionally biased region" description="Basic residues" evidence="1">
    <location>
        <begin position="1"/>
        <end position="20"/>
    </location>
</feature>
<proteinExistence type="predicted"/>
<gene>
    <name evidence="3" type="ORF">E2C06_05330</name>
</gene>